<dbReference type="RefSeq" id="WP_182869461.1">
    <property type="nucleotide sequence ID" value="NZ_AP022638.1"/>
</dbReference>
<reference evidence="2" key="2">
    <citation type="submission" date="2020-05" db="EMBL/GenBank/DDBJ databases">
        <title>Complete genome sequence of Bradyrhizobium diazoefficiens XF6 isolated from soybean nodule.</title>
        <authorList>
            <person name="Noda R."/>
            <person name="Kakizaki K."/>
            <person name="Minamisawa K."/>
        </authorList>
    </citation>
    <scope>NUCLEOTIDE SEQUENCE</scope>
    <source>
        <strain evidence="2">XF6</strain>
    </source>
</reference>
<evidence type="ECO:0000313" key="1">
    <source>
        <dbReference type="EMBL" id="BCE59574.1"/>
    </source>
</evidence>
<dbReference type="EMBL" id="AP023096">
    <property type="protein sequence ID" value="BCE68257.1"/>
    <property type="molecule type" value="Genomic_DNA"/>
</dbReference>
<sequence length="239" mass="27309">MASSRDQKCYLCGNDLFDPINRDHVPPRRFFAPEIRKQFAVQLITLPTHAACNERWRLDEEYFVHTLLPFARGSISGDALWRDGIARFTRGENVPLANQVLKEFQHVVGGVILPANRVAKRIDPDRAHDVIYKIARGLHYHHHGEILPPLWNCHFTITPPGEPPPEVFTVLTDANLLNSRGSYQGVFAYSFHKFPEMNDLHVWAMLLWDRIIVTLIFHDPACKCEDCTFIGPVLPHSGV</sequence>
<name>A0A810A4Z1_9BRAD</name>
<proteinExistence type="predicted"/>
<dbReference type="EMBL" id="AP023095">
    <property type="protein sequence ID" value="BCE59574.1"/>
    <property type="molecule type" value="Genomic_DNA"/>
</dbReference>
<dbReference type="AlphaFoldDB" id="A0A810A4Z1"/>
<protein>
    <submittedName>
        <fullName evidence="1">Uncharacterized protein</fullName>
    </submittedName>
</protein>
<evidence type="ECO:0000313" key="2">
    <source>
        <dbReference type="EMBL" id="BCE68257.1"/>
    </source>
</evidence>
<accession>A0A810A4Z1</accession>
<reference evidence="1" key="1">
    <citation type="submission" date="2020-05" db="EMBL/GenBank/DDBJ databases">
        <title>Complete genome sequence of Bradyrhizobium diazoefficiens XF5 isolated from soybean nodule.</title>
        <authorList>
            <person name="Noda R."/>
            <person name="Kakizaki K."/>
            <person name="Minamisawa K."/>
        </authorList>
    </citation>
    <scope>NUCLEOTIDE SEQUENCE</scope>
    <source>
        <strain evidence="1">XF5</strain>
    </source>
</reference>
<gene>
    <name evidence="1" type="ORF">XF5B_70860</name>
    <name evidence="2" type="ORF">XF6B_70560</name>
</gene>
<organism evidence="1">
    <name type="scientific">Bradyrhizobium diazoefficiens</name>
    <dbReference type="NCBI Taxonomy" id="1355477"/>
    <lineage>
        <taxon>Bacteria</taxon>
        <taxon>Pseudomonadati</taxon>
        <taxon>Pseudomonadota</taxon>
        <taxon>Alphaproteobacteria</taxon>
        <taxon>Hyphomicrobiales</taxon>
        <taxon>Nitrobacteraceae</taxon>
        <taxon>Bradyrhizobium</taxon>
    </lineage>
</organism>